<dbReference type="EMBL" id="CVQV01000004">
    <property type="protein sequence ID" value="CRK74772.1"/>
    <property type="molecule type" value="Genomic_DNA"/>
</dbReference>
<protein>
    <submittedName>
        <fullName evidence="1">Uncharacterized protein</fullName>
    </submittedName>
</protein>
<dbReference type="AlphaFoldDB" id="A0A0U1NJ67"/>
<reference evidence="1 2" key="1">
    <citation type="submission" date="2015-04" db="EMBL/GenBank/DDBJ databases">
        <authorList>
            <person name="Syromyatnikov M.Y."/>
            <person name="Popov V.N."/>
        </authorList>
    </citation>
    <scope>NUCLEOTIDE SEQUENCE [LARGE SCALE GENOMIC DNA]</scope>
    <source>
        <strain evidence="1 2">CECT 5292</strain>
    </source>
</reference>
<gene>
    <name evidence="1" type="ORF">NIG5292_00809</name>
</gene>
<name>A0A0U1NJ67_9RHOB</name>
<evidence type="ECO:0000313" key="1">
    <source>
        <dbReference type="EMBL" id="CRK74772.1"/>
    </source>
</evidence>
<sequence>MWCRRCRRSDGADHVPVFGVARILLARLALSGCAASVKQCTNPERAPLSESDTVQSAPEGCWFLNDENNPVRIIACRDGRQGLAVGNVSGLSMGVTN</sequence>
<dbReference type="STRING" id="282199.GCA_001049735_00809"/>
<accession>A0A0U1NJ67</accession>
<evidence type="ECO:0000313" key="2">
    <source>
        <dbReference type="Proteomes" id="UP000048949"/>
    </source>
</evidence>
<organism evidence="1 2">
    <name type="scientific">Nereida ignava</name>
    <dbReference type="NCBI Taxonomy" id="282199"/>
    <lineage>
        <taxon>Bacteria</taxon>
        <taxon>Pseudomonadati</taxon>
        <taxon>Pseudomonadota</taxon>
        <taxon>Alphaproteobacteria</taxon>
        <taxon>Rhodobacterales</taxon>
        <taxon>Roseobacteraceae</taxon>
        <taxon>Nereida</taxon>
    </lineage>
</organism>
<proteinExistence type="predicted"/>
<dbReference type="Proteomes" id="UP000048949">
    <property type="component" value="Unassembled WGS sequence"/>
</dbReference>
<keyword evidence="2" id="KW-1185">Reference proteome</keyword>